<dbReference type="EMBL" id="JAWRVI010000050">
    <property type="protein sequence ID" value="KAK4084753.1"/>
    <property type="molecule type" value="Genomic_DNA"/>
</dbReference>
<organism evidence="2 3">
    <name type="scientific">Purpureocillium lilacinum</name>
    <name type="common">Paecilomyces lilacinus</name>
    <dbReference type="NCBI Taxonomy" id="33203"/>
    <lineage>
        <taxon>Eukaryota</taxon>
        <taxon>Fungi</taxon>
        <taxon>Dikarya</taxon>
        <taxon>Ascomycota</taxon>
        <taxon>Pezizomycotina</taxon>
        <taxon>Sordariomycetes</taxon>
        <taxon>Hypocreomycetidae</taxon>
        <taxon>Hypocreales</taxon>
        <taxon>Ophiocordycipitaceae</taxon>
        <taxon>Purpureocillium</taxon>
    </lineage>
</organism>
<keyword evidence="3" id="KW-1185">Reference proteome</keyword>
<comment type="caution">
    <text evidence="2">The sequence shown here is derived from an EMBL/GenBank/DDBJ whole genome shotgun (WGS) entry which is preliminary data.</text>
</comment>
<protein>
    <submittedName>
        <fullName evidence="2">Uncharacterized protein</fullName>
    </submittedName>
</protein>
<evidence type="ECO:0000256" key="1">
    <source>
        <dbReference type="SAM" id="MobiDB-lite"/>
    </source>
</evidence>
<dbReference type="Proteomes" id="UP001287286">
    <property type="component" value="Unassembled WGS sequence"/>
</dbReference>
<feature type="region of interest" description="Disordered" evidence="1">
    <location>
        <begin position="1"/>
        <end position="42"/>
    </location>
</feature>
<name>A0ABR0BND6_PURLI</name>
<evidence type="ECO:0000313" key="2">
    <source>
        <dbReference type="EMBL" id="KAK4084753.1"/>
    </source>
</evidence>
<accession>A0ABR0BND6</accession>
<feature type="region of interest" description="Disordered" evidence="1">
    <location>
        <begin position="151"/>
        <end position="190"/>
    </location>
</feature>
<evidence type="ECO:0000313" key="3">
    <source>
        <dbReference type="Proteomes" id="UP001287286"/>
    </source>
</evidence>
<proteinExistence type="predicted"/>
<feature type="compositionally biased region" description="Basic and acidic residues" evidence="1">
    <location>
        <begin position="180"/>
        <end position="190"/>
    </location>
</feature>
<reference evidence="2 3" key="1">
    <citation type="journal article" date="2024" name="Microbiol. Resour. Announc.">
        <title>Genome annotations for the ascomycete fungi Trichoderma harzianum, Trichoderma aggressivum, and Purpureocillium lilacinum.</title>
        <authorList>
            <person name="Beijen E.P.W."/>
            <person name="Ohm R.A."/>
        </authorList>
    </citation>
    <scope>NUCLEOTIDE SEQUENCE [LARGE SCALE GENOMIC DNA]</scope>
    <source>
        <strain evidence="2 3">CBS 150709</strain>
    </source>
</reference>
<gene>
    <name evidence="2" type="ORF">Purlil1_10159</name>
</gene>
<sequence length="190" mass="20774">MAPKTGARVETGPRSRGISAAPRVAKNEHPLEPSTEAGGVERSIGQLQPAGARHKRTDWLVLHQTPHRGLLVMTSANCLHVAGLGPRTWRRVRRQPPTPEASEPRTRRPWCCHVEAGKLRQPVPAIGDSLESFSEPPKNPEIDVWWRQTWRRGGGLPQGPPTRRVKVASDAAAPGTAQGDLRDSTEILSV</sequence>